<dbReference type="PRINTS" id="PR00069">
    <property type="entry name" value="ALDKETRDTASE"/>
</dbReference>
<dbReference type="GO" id="GO:0016491">
    <property type="term" value="F:oxidoreductase activity"/>
    <property type="evidence" value="ECO:0007669"/>
    <property type="project" value="UniProtKB-KW"/>
</dbReference>
<dbReference type="OrthoDB" id="2310150at2759"/>
<evidence type="ECO:0000313" key="4">
    <source>
        <dbReference type="Proteomes" id="UP000076881"/>
    </source>
</evidence>
<reference evidence="3 4" key="1">
    <citation type="journal article" date="2016" name="Genome Biol. Evol.">
        <title>Divergent and convergent evolution of fungal pathogenicity.</title>
        <authorList>
            <person name="Shang Y."/>
            <person name="Xiao G."/>
            <person name="Zheng P."/>
            <person name="Cen K."/>
            <person name="Zhan S."/>
            <person name="Wang C."/>
        </authorList>
    </citation>
    <scope>NUCLEOTIDE SEQUENCE [LARGE SCALE GENOMIC DNA]</scope>
    <source>
        <strain evidence="3 4">RCEF 1005</strain>
    </source>
</reference>
<accession>A0A168C6K2</accession>
<dbReference type="InterPro" id="IPR036812">
    <property type="entry name" value="NAD(P)_OxRdtase_dom_sf"/>
</dbReference>
<dbReference type="SUPFAM" id="SSF51430">
    <property type="entry name" value="NAD(P)-linked oxidoreductase"/>
    <property type="match status" value="1"/>
</dbReference>
<dbReference type="STRING" id="1081108.A0A168C6K2"/>
<dbReference type="EMBL" id="AZHF01000009">
    <property type="protein sequence ID" value="OAA71003.1"/>
    <property type="molecule type" value="Genomic_DNA"/>
</dbReference>
<sequence length="353" mass="38987">MPLIVPTRTKPRVILGLMTFGPSKEAGARITDVATLGKALDTLQARGYDEVDTARIYVDGKQEAFTREARWKDRGFTLATKVEYPSKPGGNNAQAVKASVEKSLAELGTDCVDILYLHCPDRGTPFAETLEAVNELHKAGKFVHLGLSNFAAHEVAEVALTCKYNGWVRPTVYQGMYNCITRNIEQELFVACRRYGLDIVVYNPLAGGLFSGKIKSKDVVPESGRFSNEAATLGDRYRERYFKDGVFRALQIAERAVAAHDGLTLIETALRWMVHHSGLRIIGGNDGIIVGVSSVEQLENNLDNVEKGPLPEDVVEALDRAWEAAKEDAVPYWHGKLEYSYNPQQVLFTPGAK</sequence>
<evidence type="ECO:0000313" key="3">
    <source>
        <dbReference type="EMBL" id="OAA71003.1"/>
    </source>
</evidence>
<dbReference type="InterPro" id="IPR020471">
    <property type="entry name" value="AKR"/>
</dbReference>
<dbReference type="Pfam" id="PF00248">
    <property type="entry name" value="Aldo_ket_red"/>
    <property type="match status" value="1"/>
</dbReference>
<feature type="domain" description="NADP-dependent oxidoreductase" evidence="2">
    <location>
        <begin position="13"/>
        <end position="322"/>
    </location>
</feature>
<dbReference type="PANTHER" id="PTHR43364">
    <property type="entry name" value="NADH-SPECIFIC METHYLGLYOXAL REDUCTASE-RELATED"/>
    <property type="match status" value="1"/>
</dbReference>
<dbReference type="CDD" id="cd19075">
    <property type="entry name" value="AKR_AKR7A1-5"/>
    <property type="match status" value="1"/>
</dbReference>
<name>A0A168C6K2_CORDF</name>
<gene>
    <name evidence="3" type="ORF">LEL_09594</name>
</gene>
<evidence type="ECO:0000259" key="2">
    <source>
        <dbReference type="Pfam" id="PF00248"/>
    </source>
</evidence>
<evidence type="ECO:0000256" key="1">
    <source>
        <dbReference type="ARBA" id="ARBA00023002"/>
    </source>
</evidence>
<dbReference type="PANTHER" id="PTHR43364:SF4">
    <property type="entry name" value="NAD(P)-LINKED OXIDOREDUCTASE SUPERFAMILY PROTEIN"/>
    <property type="match status" value="1"/>
</dbReference>
<dbReference type="Gene3D" id="3.20.20.100">
    <property type="entry name" value="NADP-dependent oxidoreductase domain"/>
    <property type="match status" value="1"/>
</dbReference>
<keyword evidence="1" id="KW-0560">Oxidoreductase</keyword>
<keyword evidence="4" id="KW-1185">Reference proteome</keyword>
<comment type="caution">
    <text evidence="3">The sequence shown here is derived from an EMBL/GenBank/DDBJ whole genome shotgun (WGS) entry which is preliminary data.</text>
</comment>
<proteinExistence type="predicted"/>
<dbReference type="Proteomes" id="UP000076881">
    <property type="component" value="Unassembled WGS sequence"/>
</dbReference>
<organism evidence="3 4">
    <name type="scientific">Akanthomyces lecanii RCEF 1005</name>
    <dbReference type="NCBI Taxonomy" id="1081108"/>
    <lineage>
        <taxon>Eukaryota</taxon>
        <taxon>Fungi</taxon>
        <taxon>Dikarya</taxon>
        <taxon>Ascomycota</taxon>
        <taxon>Pezizomycotina</taxon>
        <taxon>Sordariomycetes</taxon>
        <taxon>Hypocreomycetidae</taxon>
        <taxon>Hypocreales</taxon>
        <taxon>Cordycipitaceae</taxon>
        <taxon>Akanthomyces</taxon>
        <taxon>Cordyceps confragosa</taxon>
    </lineage>
</organism>
<dbReference type="InterPro" id="IPR023210">
    <property type="entry name" value="NADP_OxRdtase_dom"/>
</dbReference>
<dbReference type="AlphaFoldDB" id="A0A168C6K2"/>
<protein>
    <submittedName>
        <fullName evidence="3">Aldo/keto reductase</fullName>
    </submittedName>
</protein>
<dbReference type="InterPro" id="IPR050523">
    <property type="entry name" value="AKR_Detox_Biosynth"/>
</dbReference>